<organism evidence="5 6">
    <name type="scientific">Ilex paraguariensis</name>
    <name type="common">yerba mate</name>
    <dbReference type="NCBI Taxonomy" id="185542"/>
    <lineage>
        <taxon>Eukaryota</taxon>
        <taxon>Viridiplantae</taxon>
        <taxon>Streptophyta</taxon>
        <taxon>Embryophyta</taxon>
        <taxon>Tracheophyta</taxon>
        <taxon>Spermatophyta</taxon>
        <taxon>Magnoliopsida</taxon>
        <taxon>eudicotyledons</taxon>
        <taxon>Gunneridae</taxon>
        <taxon>Pentapetalae</taxon>
        <taxon>asterids</taxon>
        <taxon>campanulids</taxon>
        <taxon>Aquifoliales</taxon>
        <taxon>Aquifoliaceae</taxon>
        <taxon>Ilex</taxon>
    </lineage>
</organism>
<feature type="domain" description="RRM" evidence="4">
    <location>
        <begin position="28"/>
        <end position="107"/>
    </location>
</feature>
<name>A0ABC8T7D5_9AQUA</name>
<dbReference type="SMART" id="SM00360">
    <property type="entry name" value="RRM"/>
    <property type="match status" value="2"/>
</dbReference>
<dbReference type="EMBL" id="CAUOFW020004369">
    <property type="protein sequence ID" value="CAK9165290.1"/>
    <property type="molecule type" value="Genomic_DNA"/>
</dbReference>
<keyword evidence="6" id="KW-1185">Reference proteome</keyword>
<feature type="domain" description="RRM" evidence="4">
    <location>
        <begin position="197"/>
        <end position="274"/>
    </location>
</feature>
<reference evidence="5 6" key="1">
    <citation type="submission" date="2024-02" db="EMBL/GenBank/DDBJ databases">
        <authorList>
            <person name="Vignale AGUSTIN F."/>
            <person name="Sosa J E."/>
            <person name="Modenutti C."/>
        </authorList>
    </citation>
    <scope>NUCLEOTIDE SEQUENCE [LARGE SCALE GENOMIC DNA]</scope>
</reference>
<evidence type="ECO:0000256" key="2">
    <source>
        <dbReference type="PROSITE-ProRule" id="PRU00176"/>
    </source>
</evidence>
<feature type="region of interest" description="Disordered" evidence="3">
    <location>
        <begin position="124"/>
        <end position="157"/>
    </location>
</feature>
<protein>
    <recommendedName>
        <fullName evidence="4">RRM domain-containing protein</fullName>
    </recommendedName>
</protein>
<feature type="region of interest" description="Disordered" evidence="3">
    <location>
        <begin position="249"/>
        <end position="279"/>
    </location>
</feature>
<evidence type="ECO:0000256" key="1">
    <source>
        <dbReference type="ARBA" id="ARBA00022884"/>
    </source>
</evidence>
<sequence length="279" mass="30546">MALHPPYDPYYIQQPEYVFAKDTENTINTLFVAGLPDDVKAREIHNLFCRRPGFDYCQLKYTGRGNQVVAFAIFVNHQSAMAAMHALNGVTFDPQTGSTLHIELARSNSTRLRKPGDGAYVVIDRRTKASTDAHNTSSDDGENETDDPSGPNVTDSVNKDDSEIAKSGEAVIHTDSAVAAENDQTEKTDIEGAQHCSTLFIANLGPSCTEDELKQVLSQYPGFNALKVRARSGMPVAFADFEEVEQANEAKNALQGSSLPSSDRGGMHIEYARSKMRKP</sequence>
<dbReference type="Proteomes" id="UP001642360">
    <property type="component" value="Unassembled WGS sequence"/>
</dbReference>
<accession>A0ABC8T7D5</accession>
<dbReference type="InterPro" id="IPR012677">
    <property type="entry name" value="Nucleotide-bd_a/b_plait_sf"/>
</dbReference>
<comment type="caution">
    <text evidence="5">The sequence shown here is derived from an EMBL/GenBank/DDBJ whole genome shotgun (WGS) entry which is preliminary data.</text>
</comment>
<dbReference type="PROSITE" id="PS50102">
    <property type="entry name" value="RRM"/>
    <property type="match status" value="2"/>
</dbReference>
<proteinExistence type="predicted"/>
<keyword evidence="1 2" id="KW-0694">RNA-binding</keyword>
<dbReference type="Pfam" id="PF00076">
    <property type="entry name" value="RRM_1"/>
    <property type="match status" value="2"/>
</dbReference>
<dbReference type="FunFam" id="3.30.70.330:FF:000404">
    <property type="entry name" value="RNA-binding protein with multiple splicing"/>
    <property type="match status" value="1"/>
</dbReference>
<dbReference type="InterPro" id="IPR035979">
    <property type="entry name" value="RBD_domain_sf"/>
</dbReference>
<evidence type="ECO:0000256" key="3">
    <source>
        <dbReference type="SAM" id="MobiDB-lite"/>
    </source>
</evidence>
<dbReference type="GO" id="GO:0003723">
    <property type="term" value="F:RNA binding"/>
    <property type="evidence" value="ECO:0007669"/>
    <property type="project" value="UniProtKB-UniRule"/>
</dbReference>
<dbReference type="Gene3D" id="3.30.70.330">
    <property type="match status" value="2"/>
</dbReference>
<dbReference type="SUPFAM" id="SSF54928">
    <property type="entry name" value="RNA-binding domain, RBD"/>
    <property type="match status" value="1"/>
</dbReference>
<dbReference type="InterPro" id="IPR000504">
    <property type="entry name" value="RRM_dom"/>
</dbReference>
<dbReference type="PANTHER" id="PTHR10501">
    <property type="entry name" value="U1 SMALL NUCLEAR RIBONUCLEOPROTEIN A/U2 SMALL NUCLEAR RIBONUCLEOPROTEIN B"/>
    <property type="match status" value="1"/>
</dbReference>
<evidence type="ECO:0000313" key="6">
    <source>
        <dbReference type="Proteomes" id="UP001642360"/>
    </source>
</evidence>
<evidence type="ECO:0000259" key="4">
    <source>
        <dbReference type="PROSITE" id="PS50102"/>
    </source>
</evidence>
<gene>
    <name evidence="5" type="ORF">ILEXP_LOCUS34453</name>
</gene>
<dbReference type="FunFam" id="3.30.70.330:FF:000335">
    <property type="entry name" value="RNA-binding protein with multiple splicing 2"/>
    <property type="match status" value="1"/>
</dbReference>
<dbReference type="AlphaFoldDB" id="A0ABC8T7D5"/>
<evidence type="ECO:0000313" key="5">
    <source>
        <dbReference type="EMBL" id="CAK9165290.1"/>
    </source>
</evidence>